<reference evidence="1" key="1">
    <citation type="journal article" date="2023" name="IScience">
        <title>Live-bearing cockroach genome reveals convergent evolutionary mechanisms linked to viviparity in insects and beyond.</title>
        <authorList>
            <person name="Fouks B."/>
            <person name="Harrison M.C."/>
            <person name="Mikhailova A.A."/>
            <person name="Marchal E."/>
            <person name="English S."/>
            <person name="Carruthers M."/>
            <person name="Jennings E.C."/>
            <person name="Chiamaka E.L."/>
            <person name="Frigard R.A."/>
            <person name="Pippel M."/>
            <person name="Attardo G.M."/>
            <person name="Benoit J.B."/>
            <person name="Bornberg-Bauer E."/>
            <person name="Tobe S.S."/>
        </authorList>
    </citation>
    <scope>NUCLEOTIDE SEQUENCE</scope>
    <source>
        <strain evidence="1">Stay&amp;Tobe</strain>
    </source>
</reference>
<keyword evidence="2" id="KW-1185">Reference proteome</keyword>
<sequence length="54" mass="6478">PICLSLQNIIIVILWMWYRMMNLDFFIEAMPTKERLSALDDHISLLILSMQKMH</sequence>
<evidence type="ECO:0000313" key="2">
    <source>
        <dbReference type="Proteomes" id="UP001233999"/>
    </source>
</evidence>
<organism evidence="1 2">
    <name type="scientific">Diploptera punctata</name>
    <name type="common">Pacific beetle cockroach</name>
    <dbReference type="NCBI Taxonomy" id="6984"/>
    <lineage>
        <taxon>Eukaryota</taxon>
        <taxon>Metazoa</taxon>
        <taxon>Ecdysozoa</taxon>
        <taxon>Arthropoda</taxon>
        <taxon>Hexapoda</taxon>
        <taxon>Insecta</taxon>
        <taxon>Pterygota</taxon>
        <taxon>Neoptera</taxon>
        <taxon>Polyneoptera</taxon>
        <taxon>Dictyoptera</taxon>
        <taxon>Blattodea</taxon>
        <taxon>Blaberoidea</taxon>
        <taxon>Blaberidae</taxon>
        <taxon>Diplopterinae</taxon>
        <taxon>Diploptera</taxon>
    </lineage>
</organism>
<dbReference type="Proteomes" id="UP001233999">
    <property type="component" value="Unassembled WGS sequence"/>
</dbReference>
<dbReference type="EMBL" id="JASPKZ010006058">
    <property type="protein sequence ID" value="KAJ9587859.1"/>
    <property type="molecule type" value="Genomic_DNA"/>
</dbReference>
<proteinExistence type="predicted"/>
<name>A0AAD7ZW26_DIPPU</name>
<dbReference type="AlphaFoldDB" id="A0AAD7ZW26"/>
<evidence type="ECO:0000313" key="1">
    <source>
        <dbReference type="EMBL" id="KAJ9587859.1"/>
    </source>
</evidence>
<comment type="caution">
    <text evidence="1">The sequence shown here is derived from an EMBL/GenBank/DDBJ whole genome shotgun (WGS) entry which is preliminary data.</text>
</comment>
<protein>
    <submittedName>
        <fullName evidence="1">Uncharacterized protein</fullName>
    </submittedName>
</protein>
<feature type="non-terminal residue" evidence="1">
    <location>
        <position position="54"/>
    </location>
</feature>
<feature type="non-terminal residue" evidence="1">
    <location>
        <position position="1"/>
    </location>
</feature>
<gene>
    <name evidence="1" type="ORF">L9F63_018731</name>
</gene>
<accession>A0AAD7ZW26</accession>
<reference evidence="1" key="2">
    <citation type="submission" date="2023-05" db="EMBL/GenBank/DDBJ databases">
        <authorList>
            <person name="Fouks B."/>
        </authorList>
    </citation>
    <scope>NUCLEOTIDE SEQUENCE</scope>
    <source>
        <strain evidence="1">Stay&amp;Tobe</strain>
        <tissue evidence="1">Testes</tissue>
    </source>
</reference>